<dbReference type="OrthoDB" id="4158501at2759"/>
<sequence>MAALEPVKPMNEWFFVKTPEERFTEKMEGIVTVYSKVYGMAKLILEILKAYGTETDGTPNGLKYHIKRAENDMNHNSPTQLLKMAAHLYYALYARLDIEIANVQLCETFKLDVRKSGISQATLVEDFLPDSSQLHSILQACKHILMKAGIVGCLDEDCVRAQQADHVSFAVESCAAAGYEPDDYLGYRRHIQNLLSDSDSDFCKTWNKLYPVYKVTPGMVLATLSEKYLALRPKRTVSHKRRLSELSNNSVSSTASTIDIAWEERKTVFAHREAAYAILNGMAVGEYRRLEGKWPLSGYIKENLCICFGYCSCSKKCTVKGARECPCNTRMKIICDVEEQHAKPNFPEKFTDLAASIIEGLYLMKPDTTRLEMHMELKDGLDIFHAEIVEYRRMFCARR</sequence>
<evidence type="ECO:0000313" key="1">
    <source>
        <dbReference type="EMBL" id="PGH02027.1"/>
    </source>
</evidence>
<dbReference type="EMBL" id="PDNA01000229">
    <property type="protein sequence ID" value="PGH02027.1"/>
    <property type="molecule type" value="Genomic_DNA"/>
</dbReference>
<protein>
    <submittedName>
        <fullName evidence="1">Uncharacterized protein</fullName>
    </submittedName>
</protein>
<gene>
    <name evidence="1" type="ORF">AJ80_08921</name>
</gene>
<dbReference type="AlphaFoldDB" id="A0A2B7WZN3"/>
<organism evidence="1 2">
    <name type="scientific">Polytolypa hystricis (strain UAMH7299)</name>
    <dbReference type="NCBI Taxonomy" id="1447883"/>
    <lineage>
        <taxon>Eukaryota</taxon>
        <taxon>Fungi</taxon>
        <taxon>Dikarya</taxon>
        <taxon>Ascomycota</taxon>
        <taxon>Pezizomycotina</taxon>
        <taxon>Eurotiomycetes</taxon>
        <taxon>Eurotiomycetidae</taxon>
        <taxon>Onygenales</taxon>
        <taxon>Onygenales incertae sedis</taxon>
        <taxon>Polytolypa</taxon>
    </lineage>
</organism>
<evidence type="ECO:0000313" key="2">
    <source>
        <dbReference type="Proteomes" id="UP000224634"/>
    </source>
</evidence>
<name>A0A2B7WZN3_POLH7</name>
<dbReference type="Proteomes" id="UP000224634">
    <property type="component" value="Unassembled WGS sequence"/>
</dbReference>
<accession>A0A2B7WZN3</accession>
<keyword evidence="2" id="KW-1185">Reference proteome</keyword>
<reference evidence="1 2" key="1">
    <citation type="submission" date="2017-10" db="EMBL/GenBank/DDBJ databases">
        <title>Comparative genomics in systemic dimorphic fungi from Ajellomycetaceae.</title>
        <authorList>
            <person name="Munoz J.F."/>
            <person name="Mcewen J.G."/>
            <person name="Clay O.K."/>
            <person name="Cuomo C.A."/>
        </authorList>
    </citation>
    <scope>NUCLEOTIDE SEQUENCE [LARGE SCALE GENOMIC DNA]</scope>
    <source>
        <strain evidence="1 2">UAMH7299</strain>
    </source>
</reference>
<comment type="caution">
    <text evidence="1">The sequence shown here is derived from an EMBL/GenBank/DDBJ whole genome shotgun (WGS) entry which is preliminary data.</text>
</comment>
<proteinExistence type="predicted"/>